<evidence type="ECO:0000313" key="1">
    <source>
        <dbReference type="EMBL" id="KAG2838999.1"/>
    </source>
</evidence>
<dbReference type="OrthoDB" id="10639923at2759"/>
<dbReference type="EMBL" id="MJFZ01000089">
    <property type="protein sequence ID" value="RAW38409.1"/>
    <property type="molecule type" value="Genomic_DNA"/>
</dbReference>
<organism evidence="3 4">
    <name type="scientific">Phytophthora cactorum</name>
    <dbReference type="NCBI Taxonomy" id="29920"/>
    <lineage>
        <taxon>Eukaryota</taxon>
        <taxon>Sar</taxon>
        <taxon>Stramenopiles</taxon>
        <taxon>Oomycota</taxon>
        <taxon>Peronosporomycetes</taxon>
        <taxon>Peronosporales</taxon>
        <taxon>Peronosporaceae</taxon>
        <taxon>Phytophthora</taxon>
    </lineage>
</organism>
<dbReference type="Proteomes" id="UP000735874">
    <property type="component" value="Unassembled WGS sequence"/>
</dbReference>
<proteinExistence type="predicted"/>
<comment type="caution">
    <text evidence="3">The sequence shown here is derived from an EMBL/GenBank/DDBJ whole genome shotgun (WGS) entry which is preliminary data.</text>
</comment>
<name>A0A329SNV3_9STRA</name>
<keyword evidence="4" id="KW-1185">Reference proteome</keyword>
<dbReference type="EMBL" id="RCMI01001040">
    <property type="protein sequence ID" value="KAG2891899.1"/>
    <property type="molecule type" value="Genomic_DNA"/>
</dbReference>
<dbReference type="VEuPathDB" id="FungiDB:PC110_g5349"/>
<gene>
    <name evidence="3" type="ORF">PC110_g5349</name>
    <name evidence="1" type="ORF">PC113_g19557</name>
    <name evidence="2" type="ORF">PC115_g19038</name>
</gene>
<dbReference type="EMBL" id="RCMG01001016">
    <property type="protein sequence ID" value="KAG2838999.1"/>
    <property type="molecule type" value="Genomic_DNA"/>
</dbReference>
<dbReference type="Proteomes" id="UP000774804">
    <property type="component" value="Unassembled WGS sequence"/>
</dbReference>
<dbReference type="AlphaFoldDB" id="A0A329SNV3"/>
<reference evidence="1" key="2">
    <citation type="submission" date="2018-10" db="EMBL/GenBank/DDBJ databases">
        <title>Effector identification in a new, highly contiguous assembly of the strawberry crown rot pathogen Phytophthora cactorum.</title>
        <authorList>
            <person name="Armitage A.D."/>
            <person name="Nellist C.F."/>
            <person name="Bates H."/>
            <person name="Vickerstaff R.J."/>
            <person name="Harrison R.J."/>
        </authorList>
    </citation>
    <scope>NUCLEOTIDE SEQUENCE</scope>
    <source>
        <strain evidence="1">15-7</strain>
        <strain evidence="2">4032</strain>
    </source>
</reference>
<dbReference type="Proteomes" id="UP000251314">
    <property type="component" value="Unassembled WGS sequence"/>
</dbReference>
<reference evidence="3 4" key="1">
    <citation type="submission" date="2018-01" db="EMBL/GenBank/DDBJ databases">
        <title>Draft genome of the strawberry crown rot pathogen Phytophthora cactorum.</title>
        <authorList>
            <person name="Armitage A.D."/>
            <person name="Lysoe E."/>
            <person name="Nellist C.F."/>
            <person name="Harrison R.J."/>
            <person name="Brurberg M.B."/>
        </authorList>
    </citation>
    <scope>NUCLEOTIDE SEQUENCE [LARGE SCALE GENOMIC DNA]</scope>
    <source>
        <strain evidence="3 4">10300</strain>
    </source>
</reference>
<sequence length="103" mass="10453">MEAHARRAIGVPARRFGAPVGARHPVDAADVAVVIACAGYNFGVARRSVSSSKLVSTVTCCPFAACIPSSACTASRYATSSRCAESCGFCTCTVAFSGGCGVR</sequence>
<evidence type="ECO:0000313" key="3">
    <source>
        <dbReference type="EMBL" id="RAW38409.1"/>
    </source>
</evidence>
<evidence type="ECO:0000313" key="2">
    <source>
        <dbReference type="EMBL" id="KAG2891899.1"/>
    </source>
</evidence>
<evidence type="ECO:0000313" key="4">
    <source>
        <dbReference type="Proteomes" id="UP000251314"/>
    </source>
</evidence>
<protein>
    <submittedName>
        <fullName evidence="3">Uncharacterized protein</fullName>
    </submittedName>
</protein>
<accession>A0A329SNV3</accession>